<comment type="function">
    <text evidence="8">Transfers the 4'-phosphopantetheine moiety from coenzyme A to a Ser of acyl-carrier-protein.</text>
</comment>
<keyword evidence="11" id="KW-1185">Reference proteome</keyword>
<keyword evidence="3 8" id="KW-0479">Metal-binding</keyword>
<keyword evidence="6 8" id="KW-0443">Lipid metabolism</keyword>
<keyword evidence="8" id="KW-0963">Cytoplasm</keyword>
<evidence type="ECO:0000256" key="4">
    <source>
        <dbReference type="ARBA" id="ARBA00022832"/>
    </source>
</evidence>
<evidence type="ECO:0000313" key="11">
    <source>
        <dbReference type="Proteomes" id="UP001596528"/>
    </source>
</evidence>
<dbReference type="InterPro" id="IPR008278">
    <property type="entry name" value="4-PPantetheinyl_Trfase_dom"/>
</dbReference>
<keyword evidence="2 8" id="KW-0808">Transferase</keyword>
<evidence type="ECO:0000259" key="9">
    <source>
        <dbReference type="Pfam" id="PF01648"/>
    </source>
</evidence>
<protein>
    <recommendedName>
        <fullName evidence="8">Holo-[acyl-carrier-protein] synthase</fullName>
        <shortName evidence="8">Holo-ACP synthase</shortName>
        <ecNumber evidence="8">2.7.8.7</ecNumber>
    </recommendedName>
    <alternativeName>
        <fullName evidence="8">4'-phosphopantetheinyl transferase AcpS</fullName>
    </alternativeName>
</protein>
<dbReference type="Gene3D" id="3.90.470.20">
    <property type="entry name" value="4'-phosphopantetheinyl transferase domain"/>
    <property type="match status" value="1"/>
</dbReference>
<proteinExistence type="inferred from homology"/>
<feature type="domain" description="4'-phosphopantetheinyl transferase" evidence="9">
    <location>
        <begin position="4"/>
        <end position="125"/>
    </location>
</feature>
<evidence type="ECO:0000256" key="7">
    <source>
        <dbReference type="ARBA" id="ARBA00023160"/>
    </source>
</evidence>
<dbReference type="NCBIfam" id="TIGR00516">
    <property type="entry name" value="acpS"/>
    <property type="match status" value="1"/>
</dbReference>
<dbReference type="EC" id="2.7.8.7" evidence="8"/>
<dbReference type="HAMAP" id="MF_00101">
    <property type="entry name" value="AcpS"/>
    <property type="match status" value="1"/>
</dbReference>
<keyword evidence="7 8" id="KW-0275">Fatty acid biosynthesis</keyword>
<comment type="catalytic activity">
    <reaction evidence="8">
        <text>apo-[ACP] + CoA = holo-[ACP] + adenosine 3',5'-bisphosphate + H(+)</text>
        <dbReference type="Rhea" id="RHEA:12068"/>
        <dbReference type="Rhea" id="RHEA-COMP:9685"/>
        <dbReference type="Rhea" id="RHEA-COMP:9690"/>
        <dbReference type="ChEBI" id="CHEBI:15378"/>
        <dbReference type="ChEBI" id="CHEBI:29999"/>
        <dbReference type="ChEBI" id="CHEBI:57287"/>
        <dbReference type="ChEBI" id="CHEBI:58343"/>
        <dbReference type="ChEBI" id="CHEBI:64479"/>
        <dbReference type="EC" id="2.7.8.7"/>
    </reaction>
</comment>
<gene>
    <name evidence="8 10" type="primary">acpS</name>
    <name evidence="10" type="ORF">ACFQWB_05885</name>
</gene>
<evidence type="ECO:0000256" key="5">
    <source>
        <dbReference type="ARBA" id="ARBA00022842"/>
    </source>
</evidence>
<dbReference type="EMBL" id="JBHTGQ010000014">
    <property type="protein sequence ID" value="MFC7749475.1"/>
    <property type="molecule type" value="Genomic_DNA"/>
</dbReference>
<evidence type="ECO:0000256" key="8">
    <source>
        <dbReference type="HAMAP-Rule" id="MF_00101"/>
    </source>
</evidence>
<dbReference type="NCBIfam" id="TIGR00556">
    <property type="entry name" value="pantethn_trn"/>
    <property type="match status" value="1"/>
</dbReference>
<comment type="subcellular location">
    <subcellularLocation>
        <location evidence="8">Cytoplasm</location>
    </subcellularLocation>
</comment>
<dbReference type="Pfam" id="PF01648">
    <property type="entry name" value="ACPS"/>
    <property type="match status" value="1"/>
</dbReference>
<comment type="cofactor">
    <cofactor evidence="8">
        <name>Mg(2+)</name>
        <dbReference type="ChEBI" id="CHEBI:18420"/>
    </cofactor>
</comment>
<feature type="binding site" evidence="8">
    <location>
        <position position="60"/>
    </location>
    <ligand>
        <name>Mg(2+)</name>
        <dbReference type="ChEBI" id="CHEBI:18420"/>
    </ligand>
</feature>
<accession>A0ABW2V213</accession>
<organism evidence="10 11">
    <name type="scientific">Paenibacillus thermoaerophilus</name>
    <dbReference type="NCBI Taxonomy" id="1215385"/>
    <lineage>
        <taxon>Bacteria</taxon>
        <taxon>Bacillati</taxon>
        <taxon>Bacillota</taxon>
        <taxon>Bacilli</taxon>
        <taxon>Bacillales</taxon>
        <taxon>Paenibacillaceae</taxon>
        <taxon>Paenibacillus</taxon>
    </lineage>
</organism>
<evidence type="ECO:0000256" key="1">
    <source>
        <dbReference type="ARBA" id="ARBA00022516"/>
    </source>
</evidence>
<dbReference type="Proteomes" id="UP001596528">
    <property type="component" value="Unassembled WGS sequence"/>
</dbReference>
<dbReference type="InterPro" id="IPR037143">
    <property type="entry name" value="4-PPantetheinyl_Trfase_dom_sf"/>
</dbReference>
<dbReference type="InterPro" id="IPR002582">
    <property type="entry name" value="ACPS"/>
</dbReference>
<evidence type="ECO:0000256" key="2">
    <source>
        <dbReference type="ARBA" id="ARBA00022679"/>
    </source>
</evidence>
<dbReference type="InterPro" id="IPR004568">
    <property type="entry name" value="Ppantetheine-prot_Trfase_dom"/>
</dbReference>
<evidence type="ECO:0000313" key="10">
    <source>
        <dbReference type="EMBL" id="MFC7749475.1"/>
    </source>
</evidence>
<dbReference type="SUPFAM" id="SSF56214">
    <property type="entry name" value="4'-phosphopantetheinyl transferase"/>
    <property type="match status" value="1"/>
</dbReference>
<comment type="similarity">
    <text evidence="8">Belongs to the P-Pant transferase superfamily. AcpS family.</text>
</comment>
<keyword evidence="4 8" id="KW-0276">Fatty acid metabolism</keyword>
<keyword evidence="5 8" id="KW-0460">Magnesium</keyword>
<evidence type="ECO:0000256" key="6">
    <source>
        <dbReference type="ARBA" id="ARBA00023098"/>
    </source>
</evidence>
<feature type="binding site" evidence="8">
    <location>
        <position position="8"/>
    </location>
    <ligand>
        <name>Mg(2+)</name>
        <dbReference type="ChEBI" id="CHEBI:18420"/>
    </ligand>
</feature>
<keyword evidence="1 8" id="KW-0444">Lipid biosynthesis</keyword>
<dbReference type="RefSeq" id="WP_138788456.1">
    <property type="nucleotide sequence ID" value="NZ_JBHTGQ010000014.1"/>
</dbReference>
<dbReference type="GO" id="GO:0008897">
    <property type="term" value="F:holo-[acyl-carrier-protein] synthase activity"/>
    <property type="evidence" value="ECO:0007669"/>
    <property type="project" value="UniProtKB-EC"/>
</dbReference>
<sequence>MIIGIGNDLVELARIRGMLDGPAGERFCERVLTPAERELEASRKGRRRIEFVAGRFAAKEAVAKALGTGIGGIVGLQDIEVLADEAGRPVCVLSAACRARLGWGDDGSWRIHVSLSHSDTFAAAVAIVERAAV</sequence>
<reference evidence="11" key="1">
    <citation type="journal article" date="2019" name="Int. J. Syst. Evol. Microbiol.">
        <title>The Global Catalogue of Microorganisms (GCM) 10K type strain sequencing project: providing services to taxonomists for standard genome sequencing and annotation.</title>
        <authorList>
            <consortium name="The Broad Institute Genomics Platform"/>
            <consortium name="The Broad Institute Genome Sequencing Center for Infectious Disease"/>
            <person name="Wu L."/>
            <person name="Ma J."/>
        </authorList>
    </citation>
    <scope>NUCLEOTIDE SEQUENCE [LARGE SCALE GENOMIC DNA]</scope>
    <source>
        <strain evidence="11">JCM 18657</strain>
    </source>
</reference>
<evidence type="ECO:0000256" key="3">
    <source>
        <dbReference type="ARBA" id="ARBA00022723"/>
    </source>
</evidence>
<comment type="caution">
    <text evidence="10">The sequence shown here is derived from an EMBL/GenBank/DDBJ whole genome shotgun (WGS) entry which is preliminary data.</text>
</comment>
<name>A0ABW2V213_9BACL</name>